<comment type="subcellular location">
    <subcellularLocation>
        <location evidence="1">Cell membrane</location>
        <topology evidence="1">Single-pass membrane protein</topology>
    </subcellularLocation>
    <subcellularLocation>
        <location evidence="2">Membrane</location>
        <topology evidence="2">Single-pass type I membrane protein</topology>
    </subcellularLocation>
</comment>
<dbReference type="FunFam" id="3.30.200.20:FF:000328">
    <property type="entry name" value="Leucine-rich repeat protein kinase family protein"/>
    <property type="match status" value="1"/>
</dbReference>
<evidence type="ECO:0000313" key="24">
    <source>
        <dbReference type="Proteomes" id="UP001210211"/>
    </source>
</evidence>
<evidence type="ECO:0000256" key="21">
    <source>
        <dbReference type="SAM" id="SignalP"/>
    </source>
</evidence>
<dbReference type="Gene3D" id="3.30.200.20">
    <property type="entry name" value="Phosphorylase Kinase, domain 1"/>
    <property type="match status" value="1"/>
</dbReference>
<keyword evidence="7" id="KW-0433">Leucine-rich repeat</keyword>
<dbReference type="FunFam" id="3.80.10.10:FF:000542">
    <property type="entry name" value="Leucine-rich repeat protein kinase family protein"/>
    <property type="match status" value="1"/>
</dbReference>
<feature type="chain" id="PRO_5042075415" description="non-specific serine/threonine protein kinase" evidence="21">
    <location>
        <begin position="24"/>
        <end position="941"/>
    </location>
</feature>
<dbReference type="InterPro" id="IPR001611">
    <property type="entry name" value="Leu-rich_rpt"/>
</dbReference>
<dbReference type="EC" id="2.7.11.1" evidence="4"/>
<feature type="signal peptide" evidence="21">
    <location>
        <begin position="1"/>
        <end position="23"/>
    </location>
</feature>
<evidence type="ECO:0000256" key="2">
    <source>
        <dbReference type="ARBA" id="ARBA00004479"/>
    </source>
</evidence>
<evidence type="ECO:0000256" key="20">
    <source>
        <dbReference type="SAM" id="Phobius"/>
    </source>
</evidence>
<evidence type="ECO:0000256" key="12">
    <source>
        <dbReference type="ARBA" id="ARBA00022741"/>
    </source>
</evidence>
<evidence type="ECO:0000256" key="6">
    <source>
        <dbReference type="ARBA" id="ARBA00022527"/>
    </source>
</evidence>
<keyword evidence="14 19" id="KW-0067">ATP-binding</keyword>
<evidence type="ECO:0000256" key="11">
    <source>
        <dbReference type="ARBA" id="ARBA00022737"/>
    </source>
</evidence>
<keyword evidence="8" id="KW-0808">Transferase</keyword>
<dbReference type="PROSITE" id="PS00107">
    <property type="entry name" value="PROTEIN_KINASE_ATP"/>
    <property type="match status" value="1"/>
</dbReference>
<keyword evidence="13" id="KW-0418">Kinase</keyword>
<dbReference type="SMART" id="SM00220">
    <property type="entry name" value="S_TKc"/>
    <property type="match status" value="1"/>
</dbReference>
<dbReference type="EMBL" id="JAMRDG010000002">
    <property type="protein sequence ID" value="KAJ3684663.1"/>
    <property type="molecule type" value="Genomic_DNA"/>
</dbReference>
<evidence type="ECO:0000256" key="1">
    <source>
        <dbReference type="ARBA" id="ARBA00004162"/>
    </source>
</evidence>
<feature type="binding site" evidence="19">
    <location>
        <position position="637"/>
    </location>
    <ligand>
        <name>ATP</name>
        <dbReference type="ChEBI" id="CHEBI:30616"/>
    </ligand>
</feature>
<gene>
    <name evidence="23" type="ORF">LUZ61_013827</name>
</gene>
<dbReference type="InterPro" id="IPR011009">
    <property type="entry name" value="Kinase-like_dom_sf"/>
</dbReference>
<dbReference type="GO" id="GO:0004674">
    <property type="term" value="F:protein serine/threonine kinase activity"/>
    <property type="evidence" value="ECO:0007669"/>
    <property type="project" value="UniProtKB-KW"/>
</dbReference>
<dbReference type="Pfam" id="PF07714">
    <property type="entry name" value="PK_Tyr_Ser-Thr"/>
    <property type="match status" value="1"/>
</dbReference>
<organism evidence="23 24">
    <name type="scientific">Rhynchospora tenuis</name>
    <dbReference type="NCBI Taxonomy" id="198213"/>
    <lineage>
        <taxon>Eukaryota</taxon>
        <taxon>Viridiplantae</taxon>
        <taxon>Streptophyta</taxon>
        <taxon>Embryophyta</taxon>
        <taxon>Tracheophyta</taxon>
        <taxon>Spermatophyta</taxon>
        <taxon>Magnoliopsida</taxon>
        <taxon>Liliopsida</taxon>
        <taxon>Poales</taxon>
        <taxon>Cyperaceae</taxon>
        <taxon>Cyperoideae</taxon>
        <taxon>Rhynchosporeae</taxon>
        <taxon>Rhynchospora</taxon>
    </lineage>
</organism>
<proteinExistence type="inferred from homology"/>
<evidence type="ECO:0000256" key="18">
    <source>
        <dbReference type="ARBA" id="ARBA00023180"/>
    </source>
</evidence>
<dbReference type="FunFam" id="3.80.10.10:FF:000363">
    <property type="entry name" value="Leucine-rich repeat family protein"/>
    <property type="match status" value="1"/>
</dbReference>
<dbReference type="InterPro" id="IPR013210">
    <property type="entry name" value="LRR_N_plant-typ"/>
</dbReference>
<accession>A0AAD5WCX4</accession>
<comment type="caution">
    <text evidence="23">The sequence shown here is derived from an EMBL/GenBank/DDBJ whole genome shotgun (WGS) entry which is preliminary data.</text>
</comment>
<dbReference type="GO" id="GO:0005524">
    <property type="term" value="F:ATP binding"/>
    <property type="evidence" value="ECO:0007669"/>
    <property type="project" value="UniProtKB-UniRule"/>
</dbReference>
<dbReference type="PANTHER" id="PTHR45974:SF155">
    <property type="entry name" value="PROTEIN KINASE DOMAIN-CONTAINING PROTEIN"/>
    <property type="match status" value="1"/>
</dbReference>
<dbReference type="AlphaFoldDB" id="A0AAD5WCX4"/>
<dbReference type="PROSITE" id="PS51450">
    <property type="entry name" value="LRR"/>
    <property type="match status" value="1"/>
</dbReference>
<evidence type="ECO:0000313" key="23">
    <source>
        <dbReference type="EMBL" id="KAJ3684663.1"/>
    </source>
</evidence>
<evidence type="ECO:0000256" key="9">
    <source>
        <dbReference type="ARBA" id="ARBA00022692"/>
    </source>
</evidence>
<keyword evidence="5" id="KW-1003">Cell membrane</keyword>
<keyword evidence="6" id="KW-0723">Serine/threonine-protein kinase</keyword>
<keyword evidence="10 21" id="KW-0732">Signal</keyword>
<evidence type="ECO:0000256" key="10">
    <source>
        <dbReference type="ARBA" id="ARBA00022729"/>
    </source>
</evidence>
<evidence type="ECO:0000256" key="17">
    <source>
        <dbReference type="ARBA" id="ARBA00023170"/>
    </source>
</evidence>
<dbReference type="Pfam" id="PF00560">
    <property type="entry name" value="LRR_1"/>
    <property type="match status" value="3"/>
</dbReference>
<evidence type="ECO:0000256" key="4">
    <source>
        <dbReference type="ARBA" id="ARBA00012513"/>
    </source>
</evidence>
<keyword evidence="16 20" id="KW-0472">Membrane</keyword>
<dbReference type="FunFam" id="1.10.510.10:FF:000453">
    <property type="entry name" value="LRR receptor-like serine/threonine-protein kinase HSL2"/>
    <property type="match status" value="1"/>
</dbReference>
<keyword evidence="12 19" id="KW-0547">Nucleotide-binding</keyword>
<keyword evidence="18" id="KW-0325">Glycoprotein</keyword>
<dbReference type="SUPFAM" id="SSF56112">
    <property type="entry name" value="Protein kinase-like (PK-like)"/>
    <property type="match status" value="1"/>
</dbReference>
<evidence type="ECO:0000256" key="8">
    <source>
        <dbReference type="ARBA" id="ARBA00022679"/>
    </source>
</evidence>
<dbReference type="Gene3D" id="3.80.10.10">
    <property type="entry name" value="Ribonuclease Inhibitor"/>
    <property type="match status" value="2"/>
</dbReference>
<dbReference type="InterPro" id="IPR001245">
    <property type="entry name" value="Ser-Thr/Tyr_kinase_cat_dom"/>
</dbReference>
<keyword evidence="15 20" id="KW-1133">Transmembrane helix</keyword>
<feature type="transmembrane region" description="Helical" evidence="20">
    <location>
        <begin position="536"/>
        <end position="559"/>
    </location>
</feature>
<dbReference type="PROSITE" id="PS00108">
    <property type="entry name" value="PROTEIN_KINASE_ST"/>
    <property type="match status" value="1"/>
</dbReference>
<evidence type="ECO:0000256" key="5">
    <source>
        <dbReference type="ARBA" id="ARBA00022475"/>
    </source>
</evidence>
<evidence type="ECO:0000256" key="7">
    <source>
        <dbReference type="ARBA" id="ARBA00022614"/>
    </source>
</evidence>
<comment type="similarity">
    <text evidence="3">Belongs to the protein kinase superfamily. Ser/Thr protein kinase family.</text>
</comment>
<evidence type="ECO:0000256" key="16">
    <source>
        <dbReference type="ARBA" id="ARBA00023136"/>
    </source>
</evidence>
<dbReference type="InterPro" id="IPR017441">
    <property type="entry name" value="Protein_kinase_ATP_BS"/>
</dbReference>
<dbReference type="CDD" id="cd14066">
    <property type="entry name" value="STKc_IRAK"/>
    <property type="match status" value="1"/>
</dbReference>
<evidence type="ECO:0000256" key="15">
    <source>
        <dbReference type="ARBA" id="ARBA00022989"/>
    </source>
</evidence>
<dbReference type="InterPro" id="IPR008271">
    <property type="entry name" value="Ser/Thr_kinase_AS"/>
</dbReference>
<dbReference type="InterPro" id="IPR000719">
    <property type="entry name" value="Prot_kinase_dom"/>
</dbReference>
<dbReference type="Pfam" id="PF08263">
    <property type="entry name" value="LRRNT_2"/>
    <property type="match status" value="1"/>
</dbReference>
<dbReference type="InterPro" id="IPR032675">
    <property type="entry name" value="LRR_dom_sf"/>
</dbReference>
<dbReference type="PANTHER" id="PTHR45974">
    <property type="entry name" value="RECEPTOR-LIKE PROTEIN 55"/>
    <property type="match status" value="1"/>
</dbReference>
<evidence type="ECO:0000256" key="14">
    <source>
        <dbReference type="ARBA" id="ARBA00022840"/>
    </source>
</evidence>
<sequence>MPQRELLLFLLLCIAITVPPGFSYTDPDDVAVLNSLKKQWKNVPSDWKNSDPCGVSGKGSWVGIICHDSRVTNLTLFNMDIQGTLSAEIGNLKQLQRLDLSSNLKLGGTLPVTLANLIHLDSLKLVNCTFSGEIPDALGNLPNLTFLALNANNFTGRIPPSLGKLSKLTWLDLADNQLSGPLPVSVNDGWGLDQLLKAEHFHLNRNRFTGKIFEEIFTANMSLRHILLDRNQLEGSIPDSIGLVHTLEVIRLDINGLTGKVPLLSNLTKLYFLNLANNHLTGPLPNLTALTALNFLNLSNNQFDPSEAPTWLSNLQHLRTLAIESGQLRGQIPQELFSFKELQEVNLKNNSLNGTFDMGNDVTSSLHKVNLELNNITSVTLSSNYSNNLMLMGNPVCSIPHLSTTAYCNDPFDQSSAIGSLNITDCSHPFTGFLVFRAPFFSDASDHIEELKQNLTGRLKTCRTPNNLSIQNYYFDGNSYLWVQIKICPDGQSYFNQTVIINCFDLNSQDYKPPDLYGPYYFTASPYHISSTARRYIIGIALGCAVLAALLALLAVYAVRQKKRAQREKLRNDPFASWGSMGEESGEAPKLRGAKAFTFDELKMYTNNFREINIIGSGGYGKVYRGMLPDKQLVAIKRSKEGSMQGDLEFKTEIELLSRVHHNNLVGLVGFCFEKGERMLVYEYICNKTLRDSLSGASGIQLNWSRRLKIARDSATGLAYLHDHANPPIIHRDVKSTNILLDENLTAKVSDFGLSLFVSNSEIGHVTNHVKGTMGYLDPEYYMTQQLTGKSDVYSFGVVMLELITAQPPIKDKKYIVREVKIAFNRQDKPYLGLKDLIDPLLTSKNESLVGLDRFVDLALRCVEEEASNRPMMSEIVKEIEDIMHNGGLNIVNSGLGSWEKIIPAQYYSMDVSSSSSQQNINSSDFKYSGGFPLQWKLNSS</sequence>
<evidence type="ECO:0000256" key="3">
    <source>
        <dbReference type="ARBA" id="ARBA00008684"/>
    </source>
</evidence>
<dbReference type="GO" id="GO:0005886">
    <property type="term" value="C:plasma membrane"/>
    <property type="evidence" value="ECO:0007669"/>
    <property type="project" value="UniProtKB-SubCell"/>
</dbReference>
<keyword evidence="24" id="KW-1185">Reference proteome</keyword>
<keyword evidence="17" id="KW-0675">Receptor</keyword>
<reference evidence="23 24" key="1">
    <citation type="journal article" date="2022" name="Cell">
        <title>Repeat-based holocentromeres influence genome architecture and karyotype evolution.</title>
        <authorList>
            <person name="Hofstatter P.G."/>
            <person name="Thangavel G."/>
            <person name="Lux T."/>
            <person name="Neumann P."/>
            <person name="Vondrak T."/>
            <person name="Novak P."/>
            <person name="Zhang M."/>
            <person name="Costa L."/>
            <person name="Castellani M."/>
            <person name="Scott A."/>
            <person name="Toegelov H."/>
            <person name="Fuchs J."/>
            <person name="Mata-Sucre Y."/>
            <person name="Dias Y."/>
            <person name="Vanzela A.L.L."/>
            <person name="Huettel B."/>
            <person name="Almeida C.C.S."/>
            <person name="Simkova H."/>
            <person name="Souza G."/>
            <person name="Pedrosa-Harand A."/>
            <person name="Macas J."/>
            <person name="Mayer K.F.X."/>
            <person name="Houben A."/>
            <person name="Marques A."/>
        </authorList>
    </citation>
    <scope>NUCLEOTIDE SEQUENCE [LARGE SCALE GENOMIC DNA]</scope>
    <source>
        <strain evidence="23">RhyTen1mFocal</strain>
    </source>
</reference>
<dbReference type="PROSITE" id="PS50011">
    <property type="entry name" value="PROTEIN_KINASE_DOM"/>
    <property type="match status" value="1"/>
</dbReference>
<dbReference type="Gene3D" id="1.10.510.10">
    <property type="entry name" value="Transferase(Phosphotransferase) domain 1"/>
    <property type="match status" value="1"/>
</dbReference>
<evidence type="ECO:0000256" key="13">
    <source>
        <dbReference type="ARBA" id="ARBA00022777"/>
    </source>
</evidence>
<evidence type="ECO:0000256" key="19">
    <source>
        <dbReference type="PROSITE-ProRule" id="PRU10141"/>
    </source>
</evidence>
<keyword evidence="11" id="KW-0677">Repeat</keyword>
<name>A0AAD5WCX4_9POAL</name>
<keyword evidence="9 20" id="KW-0812">Transmembrane</keyword>
<feature type="domain" description="Protein kinase" evidence="22">
    <location>
        <begin position="609"/>
        <end position="884"/>
    </location>
</feature>
<evidence type="ECO:0000259" key="22">
    <source>
        <dbReference type="PROSITE" id="PS50011"/>
    </source>
</evidence>
<dbReference type="SUPFAM" id="SSF52058">
    <property type="entry name" value="L domain-like"/>
    <property type="match status" value="1"/>
</dbReference>
<dbReference type="Proteomes" id="UP001210211">
    <property type="component" value="Unassembled WGS sequence"/>
</dbReference>
<protein>
    <recommendedName>
        <fullName evidence="4">non-specific serine/threonine protein kinase</fullName>
        <ecNumber evidence="4">2.7.11.1</ecNumber>
    </recommendedName>
</protein>